<name>A0ABM7YWB9_NOSCO</name>
<evidence type="ECO:0000313" key="1">
    <source>
        <dbReference type="EMBL" id="BDI14942.1"/>
    </source>
</evidence>
<reference evidence="1" key="1">
    <citation type="submission" date="2022-04" db="EMBL/GenBank/DDBJ databases">
        <title>Complete genome sequence of a cyanobacterium, Nostoc sp. SO-36, isolated in Antarctica.</title>
        <authorList>
            <person name="Kanesaki Y."/>
            <person name="Effendi D."/>
            <person name="Sakamoto T."/>
            <person name="Ohtani S."/>
            <person name="Awai K."/>
        </authorList>
    </citation>
    <scope>NUCLEOTIDE SEQUENCE</scope>
    <source>
        <strain evidence="1">SO-36</strain>
    </source>
</reference>
<accession>A0ABM7YWB9</accession>
<sequence length="101" mass="11077">MKIAAKEAFALRALALTRLTSNTSTQNQHLPSVTELRDSGKAATATIKIDGYSTVYAITQAMGYVPLPDHSKRLNYVHLYQGKVGTRISHKLKAFDGAEEK</sequence>
<dbReference type="EMBL" id="AP025732">
    <property type="protein sequence ID" value="BDI14942.1"/>
    <property type="molecule type" value="Genomic_DNA"/>
</dbReference>
<proteinExistence type="predicted"/>
<gene>
    <name evidence="1" type="ORF">ANSO36C_07440</name>
</gene>
<dbReference type="RefSeq" id="WP_251958448.1">
    <property type="nucleotide sequence ID" value="NZ_AP025732.1"/>
</dbReference>
<keyword evidence="2" id="KW-1185">Reference proteome</keyword>
<dbReference type="Proteomes" id="UP001055453">
    <property type="component" value="Chromosome"/>
</dbReference>
<evidence type="ECO:0000313" key="2">
    <source>
        <dbReference type="Proteomes" id="UP001055453"/>
    </source>
</evidence>
<organism evidence="1 2">
    <name type="scientific">Nostoc cf. commune SO-36</name>
    <dbReference type="NCBI Taxonomy" id="449208"/>
    <lineage>
        <taxon>Bacteria</taxon>
        <taxon>Bacillati</taxon>
        <taxon>Cyanobacteriota</taxon>
        <taxon>Cyanophyceae</taxon>
        <taxon>Nostocales</taxon>
        <taxon>Nostocaceae</taxon>
        <taxon>Nostoc</taxon>
    </lineage>
</organism>
<protein>
    <submittedName>
        <fullName evidence="1">Uncharacterized protein</fullName>
    </submittedName>
</protein>